<gene>
    <name evidence="6" type="ORF">PTRA_b0204</name>
</gene>
<dbReference type="EMBL" id="CP011035">
    <property type="protein sequence ID" value="ALS34722.1"/>
    <property type="molecule type" value="Genomic_DNA"/>
</dbReference>
<dbReference type="SUPFAM" id="SSF56349">
    <property type="entry name" value="DNA breaking-rejoining enzymes"/>
    <property type="match status" value="1"/>
</dbReference>
<dbReference type="InterPro" id="IPR050808">
    <property type="entry name" value="Phage_Integrase"/>
</dbReference>
<evidence type="ECO:0000313" key="6">
    <source>
        <dbReference type="EMBL" id="ALS34722.1"/>
    </source>
</evidence>
<dbReference type="GO" id="GO:0015074">
    <property type="term" value="P:DNA integration"/>
    <property type="evidence" value="ECO:0007669"/>
    <property type="project" value="UniProtKB-KW"/>
</dbReference>
<name>A0A0U2X7T8_9GAMM</name>
<evidence type="ECO:0000256" key="4">
    <source>
        <dbReference type="ARBA" id="ARBA00023172"/>
    </source>
</evidence>
<dbReference type="Proteomes" id="UP000065261">
    <property type="component" value="Chromosome II"/>
</dbReference>
<comment type="similarity">
    <text evidence="1">Belongs to the 'phage' integrase family.</text>
</comment>
<dbReference type="KEGG" id="ptn:PTRA_b0204"/>
<organism evidence="6">
    <name type="scientific">Pseudoalteromonas translucida KMM 520</name>
    <dbReference type="NCBI Taxonomy" id="1315283"/>
    <lineage>
        <taxon>Bacteria</taxon>
        <taxon>Pseudomonadati</taxon>
        <taxon>Pseudomonadota</taxon>
        <taxon>Gammaproteobacteria</taxon>
        <taxon>Alteromonadales</taxon>
        <taxon>Pseudoalteromonadaceae</taxon>
        <taxon>Pseudoalteromonas</taxon>
    </lineage>
</organism>
<evidence type="ECO:0000256" key="1">
    <source>
        <dbReference type="ARBA" id="ARBA00008857"/>
    </source>
</evidence>
<dbReference type="InterPro" id="IPR013762">
    <property type="entry name" value="Integrase-like_cat_sf"/>
</dbReference>
<dbReference type="GO" id="GO:0003677">
    <property type="term" value="F:DNA binding"/>
    <property type="evidence" value="ECO:0007669"/>
    <property type="project" value="UniProtKB-KW"/>
</dbReference>
<keyword evidence="3" id="KW-0238">DNA-binding</keyword>
<feature type="domain" description="Tyr recombinase" evidence="5">
    <location>
        <begin position="246"/>
        <end position="360"/>
    </location>
</feature>
<dbReference type="PANTHER" id="PTHR30629:SF2">
    <property type="entry name" value="PROPHAGE INTEGRASE INTS-RELATED"/>
    <property type="match status" value="1"/>
</dbReference>
<dbReference type="Gene3D" id="1.10.443.10">
    <property type="entry name" value="Intergrase catalytic core"/>
    <property type="match status" value="1"/>
</dbReference>
<keyword evidence="2" id="KW-0229">DNA integration</keyword>
<dbReference type="PANTHER" id="PTHR30629">
    <property type="entry name" value="PROPHAGE INTEGRASE"/>
    <property type="match status" value="1"/>
</dbReference>
<evidence type="ECO:0000259" key="5">
    <source>
        <dbReference type="Pfam" id="PF00589"/>
    </source>
</evidence>
<dbReference type="Pfam" id="PF00589">
    <property type="entry name" value="Phage_integrase"/>
    <property type="match status" value="1"/>
</dbReference>
<dbReference type="InterPro" id="IPR011010">
    <property type="entry name" value="DNA_brk_join_enz"/>
</dbReference>
<reference evidence="6 7" key="1">
    <citation type="submission" date="2015-03" db="EMBL/GenBank/DDBJ databases">
        <authorList>
            <person name="Murphy D."/>
        </authorList>
    </citation>
    <scope>NUCLEOTIDE SEQUENCE [LARGE SCALE GENOMIC DNA]</scope>
    <source>
        <strain evidence="6 7">KMM 520</strain>
    </source>
</reference>
<evidence type="ECO:0000256" key="3">
    <source>
        <dbReference type="ARBA" id="ARBA00023125"/>
    </source>
</evidence>
<dbReference type="InterPro" id="IPR002104">
    <property type="entry name" value="Integrase_catalytic"/>
</dbReference>
<dbReference type="GO" id="GO:0006310">
    <property type="term" value="P:DNA recombination"/>
    <property type="evidence" value="ECO:0007669"/>
    <property type="project" value="UniProtKB-KW"/>
</dbReference>
<dbReference type="AlphaFoldDB" id="A0A0U2X7T8"/>
<keyword evidence="4" id="KW-0233">DNA recombination</keyword>
<dbReference type="PATRIC" id="fig|1315283.4.peg.3313"/>
<evidence type="ECO:0000256" key="2">
    <source>
        <dbReference type="ARBA" id="ARBA00022908"/>
    </source>
</evidence>
<dbReference type="OrthoDB" id="9795573at2"/>
<sequence>MATSVLNSIKPCEVTINSRDLCMAEFNANKPPYNDESMEELASLATIILSQEKGRRLSKYQLKDQIRIVFQHDGIIKFFTHFKKVHGIKNTKIGDSNNMSFSAAKLKAAEIYKKNTSNYTFEFVVSKQIENLQAINKYSPSKLAETTVTTYTSYLNAIQNAFGKNTLFQTITPEIIEATLDQLLTEKSGPHVAKLCEQMKKLWVFAKNKYNNGDNPFLEVDKNYIYSRTAKPVPCKAYTDISLISQLYINLKTAKNNTLINAVLLMMFTGLRPINICNLRLSYIDDLTNPKFLTFPETTHTARGAMKNQKEFRIQLTPEMKKAIQQELKLNPDKNRTYLFCKVKDDSKPISKESLNRALKYHAPKDMVAAPRDNINIKGSAGAFPTLLRSFLKSHMKEVLTKKIGSSTIAEIESKKMLHHSVSNHDPMSKHYDHSNKIYNTDIKALYKNFSLFEKEVLKEVKIQAKLKNKTAKKSFLKLDCFNKVAAKLKSTTSAYSTIWSNIVQQTQKLKKSRLLQILE</sequence>
<protein>
    <recommendedName>
        <fullName evidence="5">Tyr recombinase domain-containing protein</fullName>
    </recommendedName>
</protein>
<accession>A0A0U2X7T8</accession>
<dbReference type="InterPro" id="IPR010998">
    <property type="entry name" value="Integrase_recombinase_N"/>
</dbReference>
<evidence type="ECO:0000313" key="7">
    <source>
        <dbReference type="Proteomes" id="UP000065261"/>
    </source>
</evidence>
<proteinExistence type="inferred from homology"/>
<dbReference type="Gene3D" id="1.10.150.130">
    <property type="match status" value="1"/>
</dbReference>
<dbReference type="RefSeq" id="WP_058374761.1">
    <property type="nucleotide sequence ID" value="NZ_CP011035.1"/>
</dbReference>